<feature type="transmembrane region" description="Helical" evidence="2">
    <location>
        <begin position="367"/>
        <end position="387"/>
    </location>
</feature>
<keyword evidence="2" id="KW-0812">Transmembrane</keyword>
<evidence type="ECO:0000256" key="1">
    <source>
        <dbReference type="SAM" id="MobiDB-lite"/>
    </source>
</evidence>
<name>M4Z5F8_9BRAD</name>
<dbReference type="SUPFAM" id="SSF52266">
    <property type="entry name" value="SGNH hydrolase"/>
    <property type="match status" value="1"/>
</dbReference>
<dbReference type="GO" id="GO:0016020">
    <property type="term" value="C:membrane"/>
    <property type="evidence" value="ECO:0007669"/>
    <property type="project" value="TreeGrafter"/>
</dbReference>
<dbReference type="InterPro" id="IPR002656">
    <property type="entry name" value="Acyl_transf_3_dom"/>
</dbReference>
<dbReference type="RefSeq" id="WP_015665637.1">
    <property type="nucleotide sequence ID" value="NC_020453.1"/>
</dbReference>
<feature type="transmembrane region" description="Helical" evidence="2">
    <location>
        <begin position="188"/>
        <end position="206"/>
    </location>
</feature>
<feature type="transmembrane region" description="Helical" evidence="2">
    <location>
        <begin position="212"/>
        <end position="233"/>
    </location>
</feature>
<protein>
    <submittedName>
        <fullName evidence="5">Acyltransferase, group 3</fullName>
    </submittedName>
</protein>
<dbReference type="InterPro" id="IPR043968">
    <property type="entry name" value="SGNH"/>
</dbReference>
<dbReference type="Proteomes" id="UP000011841">
    <property type="component" value="Chromosome"/>
</dbReference>
<feature type="transmembrane region" description="Helical" evidence="2">
    <location>
        <begin position="297"/>
        <end position="315"/>
    </location>
</feature>
<keyword evidence="5" id="KW-0012">Acyltransferase</keyword>
<feature type="domain" description="SGNH" evidence="4">
    <location>
        <begin position="432"/>
        <end position="645"/>
    </location>
</feature>
<accession>M4Z5F8</accession>
<feature type="transmembrane region" description="Helical" evidence="2">
    <location>
        <begin position="245"/>
        <end position="265"/>
    </location>
</feature>
<feature type="region of interest" description="Disordered" evidence="1">
    <location>
        <begin position="1"/>
        <end position="21"/>
    </location>
</feature>
<proteinExistence type="predicted"/>
<dbReference type="KEGG" id="aol:S58_25080"/>
<dbReference type="InterPro" id="IPR050879">
    <property type="entry name" value="Acyltransferase_3"/>
</dbReference>
<dbReference type="AlphaFoldDB" id="M4Z5F8"/>
<feature type="transmembrane region" description="Helical" evidence="2">
    <location>
        <begin position="158"/>
        <end position="181"/>
    </location>
</feature>
<feature type="transmembrane region" description="Helical" evidence="2">
    <location>
        <begin position="55"/>
        <end position="75"/>
    </location>
</feature>
<dbReference type="STRING" id="1245469.S58_25080"/>
<dbReference type="GO" id="GO:0016747">
    <property type="term" value="F:acyltransferase activity, transferring groups other than amino-acyl groups"/>
    <property type="evidence" value="ECO:0007669"/>
    <property type="project" value="InterPro"/>
</dbReference>
<evidence type="ECO:0000259" key="4">
    <source>
        <dbReference type="Pfam" id="PF19040"/>
    </source>
</evidence>
<feature type="transmembrane region" description="Helical" evidence="2">
    <location>
        <begin position="95"/>
        <end position="116"/>
    </location>
</feature>
<keyword evidence="6" id="KW-1185">Reference proteome</keyword>
<dbReference type="OrthoDB" id="9796461at2"/>
<dbReference type="eggNOG" id="COG1835">
    <property type="taxonomic scope" value="Bacteria"/>
</dbReference>
<evidence type="ECO:0000313" key="6">
    <source>
        <dbReference type="Proteomes" id="UP000011841"/>
    </source>
</evidence>
<dbReference type="HOGENOM" id="CLU_005679_10_4_5"/>
<gene>
    <name evidence="5" type="ORF">S58_25080</name>
</gene>
<dbReference type="PANTHER" id="PTHR23028">
    <property type="entry name" value="ACETYLTRANSFERASE"/>
    <property type="match status" value="1"/>
</dbReference>
<keyword evidence="2" id="KW-0472">Membrane</keyword>
<evidence type="ECO:0000259" key="3">
    <source>
        <dbReference type="Pfam" id="PF01757"/>
    </source>
</evidence>
<organism evidence="5 6">
    <name type="scientific">Bradyrhizobium oligotrophicum S58</name>
    <dbReference type="NCBI Taxonomy" id="1245469"/>
    <lineage>
        <taxon>Bacteria</taxon>
        <taxon>Pseudomonadati</taxon>
        <taxon>Pseudomonadota</taxon>
        <taxon>Alphaproteobacteria</taxon>
        <taxon>Hyphomicrobiales</taxon>
        <taxon>Nitrobacteraceae</taxon>
        <taxon>Bradyrhizobium</taxon>
    </lineage>
</organism>
<dbReference type="PATRIC" id="fig|1245469.3.peg.2571"/>
<evidence type="ECO:0000256" key="2">
    <source>
        <dbReference type="SAM" id="Phobius"/>
    </source>
</evidence>
<dbReference type="GO" id="GO:0009103">
    <property type="term" value="P:lipopolysaccharide biosynthetic process"/>
    <property type="evidence" value="ECO:0007669"/>
    <property type="project" value="TreeGrafter"/>
</dbReference>
<dbReference type="GeneID" id="301816398"/>
<dbReference type="EMBL" id="AP012603">
    <property type="protein sequence ID" value="BAM88514.1"/>
    <property type="molecule type" value="Genomic_DNA"/>
</dbReference>
<dbReference type="PANTHER" id="PTHR23028:SF53">
    <property type="entry name" value="ACYL_TRANSF_3 DOMAIN-CONTAINING PROTEIN"/>
    <property type="match status" value="1"/>
</dbReference>
<sequence length="655" mass="71297">MTIAGSVDHRTAGSVSSPQSSTAHALTYRPDIDGLRAIAVIAVLVYHAFPQLLPGGFAGVDVFFVISGYLITGIIDRQCADKSFSFTTFYARRILRIFPALIVVVLTTFLIAWFVLPVAQMEALGSDITGAAAFIENFMLHEQIVGYFDPGAERLPLLHLWSLGIEEQYYILWPATFVLIARWPSHKVAIVAALGLGSLVVCLATPAEQAAWAFYAPTTRGWELLAGSLLAVWLRQHSILRTRAVSGSLLAAIAAAGLFAAFFSFSGASPWPGVRTIIVVMSAMLLVATGDTLFHRMLRWAPLVFVGLISYPLYLWHYPLLVFTRLHFAGAAPEWALFAVLGLSAVLAWVTWRSIERPLRFGAAPVAWRVGPLLAAMTMVGAVGTAATTTRGLPVRFAPEIRGFMLSGSETTSHWRRGRCLLILQPASEFGADCAGQGGRPLLLIWGDSYGAALYPGLLHFSPERGYDVAQYTASACPPLIGYTLAARPFCKSINDDVVQRIGHLRPDLVILDATWGHAEAVLREDLPRTVAELRATGIGRIVVMGPPPSWQGIGLSHNVLDYYRQTGKILPERTWFRSNDEWTRGREALLRALAGEVGVDYISVRDIFCNDEGCLSRIGPGGSQLTAFDAAHLTVPGSIFLASRTLDRLLGPSR</sequence>
<feature type="domain" description="Acyltransferase 3" evidence="3">
    <location>
        <begin position="31"/>
        <end position="351"/>
    </location>
</feature>
<keyword evidence="2" id="KW-1133">Transmembrane helix</keyword>
<reference evidence="5 6" key="1">
    <citation type="journal article" date="2013" name="Appl. Environ. Microbiol.">
        <title>Genome analysis suggests that the soil oligotrophic bacterium Agromonas oligotrophica (Bradyrhizobium oligotrophicum) is a nitrogen-fixing symbiont of Aeschynomene indica.</title>
        <authorList>
            <person name="Okubo T."/>
            <person name="Fukushima S."/>
            <person name="Itakura M."/>
            <person name="Oshima K."/>
            <person name="Longtonglang A."/>
            <person name="Teaumroong N."/>
            <person name="Mitsui H."/>
            <person name="Hattori M."/>
            <person name="Hattori R."/>
            <person name="Hattori T."/>
            <person name="Minamisawa K."/>
        </authorList>
    </citation>
    <scope>NUCLEOTIDE SEQUENCE [LARGE SCALE GENOMIC DNA]</scope>
    <source>
        <strain evidence="5 6">S58</strain>
    </source>
</reference>
<evidence type="ECO:0000313" key="5">
    <source>
        <dbReference type="EMBL" id="BAM88514.1"/>
    </source>
</evidence>
<feature type="transmembrane region" description="Helical" evidence="2">
    <location>
        <begin position="271"/>
        <end position="290"/>
    </location>
</feature>
<dbReference type="Pfam" id="PF19040">
    <property type="entry name" value="SGNH"/>
    <property type="match status" value="1"/>
</dbReference>
<feature type="transmembrane region" description="Helical" evidence="2">
    <location>
        <begin position="335"/>
        <end position="355"/>
    </location>
</feature>
<dbReference type="Pfam" id="PF01757">
    <property type="entry name" value="Acyl_transf_3"/>
    <property type="match status" value="1"/>
</dbReference>
<keyword evidence="5" id="KW-0808">Transferase</keyword>